<dbReference type="InterPro" id="IPR000034">
    <property type="entry name" value="Laminin_IV"/>
</dbReference>
<dbReference type="GO" id="GO:0034446">
    <property type="term" value="P:substrate adhesion-dependent cell spreading"/>
    <property type="evidence" value="ECO:0007669"/>
    <property type="project" value="TreeGrafter"/>
</dbReference>
<feature type="domain" description="Laminin EGF-like" evidence="13">
    <location>
        <begin position="1824"/>
        <end position="1868"/>
    </location>
</feature>
<keyword evidence="6" id="KW-0084">Basement membrane</keyword>
<feature type="domain" description="Laminin EGF-like" evidence="13">
    <location>
        <begin position="420"/>
        <end position="466"/>
    </location>
</feature>
<evidence type="ECO:0000256" key="2">
    <source>
        <dbReference type="ARBA" id="ARBA00022525"/>
    </source>
</evidence>
<dbReference type="Pfam" id="PF24973">
    <property type="entry name" value="EGF_LMN_ATRN"/>
    <property type="match status" value="2"/>
</dbReference>
<feature type="domain" description="Laminin IV type A" evidence="14">
    <location>
        <begin position="216"/>
        <end position="385"/>
    </location>
</feature>
<feature type="disulfide bond" evidence="10">
    <location>
        <begin position="159"/>
        <end position="171"/>
    </location>
</feature>
<evidence type="ECO:0000256" key="11">
    <source>
        <dbReference type="SAM" id="MobiDB-lite"/>
    </source>
</evidence>
<feature type="disulfide bond" evidence="10">
    <location>
        <begin position="1777"/>
        <end position="1789"/>
    </location>
</feature>
<feature type="domain" description="Laminin EGF-like" evidence="13">
    <location>
        <begin position="1413"/>
        <end position="1468"/>
    </location>
</feature>
<evidence type="ECO:0000256" key="7">
    <source>
        <dbReference type="ARBA" id="ARBA00023157"/>
    </source>
</evidence>
<feature type="signal peptide" evidence="12">
    <location>
        <begin position="1"/>
        <end position="27"/>
    </location>
</feature>
<sequence>AGLYTCWRGLTLSLSTVCGCDVGGALSGVCDDSTGQCVCRENVTGRTCERCQSGFFGLQSGRGCQSCGCSQSGSVSKSCDEEGRCQCVEGVGGDRCDRCYRGYYGHHANSCTACTCDHTGGNCDPESGECTCPPHTEGLTCSRCETGYWGRDSTGCKPCSCSSAGSLAPQCDLNNGQCPCSEGFSGPSCDRCAPGHHGYPACTACGCDPAGTDEKFCNDTLRVCDCTHTGECVCKSDLQAVVSGVYQQGDDSLLDTRQLIHNNGPLYWRLPPHCQGPQEPQLLMRGGAMRKLVIYTDVVAPGNGVSTPHAIRMTEYFNSVSERSVSRADFLSVLSNVEYVIVKASYGTHLQQSRISNVTMETVVEAGPGSSCHLCAAGYHGNVSGSISDCSLCACPRRDNRCSVGYYGNPSLPGGVCVLCGCSDWGAESQLCDAAGGQCECKAGVTGRSCDLCEERHVLQEGACVCNWVLERSTDGLLFEPWQYYAISDSECLSHYNVTPRLGSPTYKRDTEVICTSYYSRLNPLEHGEYYYSIKDISVGGMCICYGHAQSCPLDLVTKKLQCVCEHNTCGESCNQCCSGYHQQPWQPGTVTEGNTCERIREGGGVCVSCRQSTEGVNCENCAPTYYRLSECNCDLRGSKSSVCSRDDTTPGVSAGQCVCKTGFSGVLCDRCAFGFRDFPLCSRCECNLSGSINTDPCRTCVCKNTHSAGCTHCHCFGVSDVCESSAWSTTQVRHTGGWLRPSESHHSHAVVHGNDLPAPNNSSGHAPHQLLTWAAPDSFLGNKLLSYGGFLNLSLFYDVPLDNEDHSLPAHCDIILKGNSRSLRLSPPPHLFLSELSERSVAVAMSPRQFIDMETGAMVTRDDLLTALANVTSLRERGGEPRREEGNRGERRGTEERGGEPRREEGNRGERRGTEERGGEPRREEGDRGERRGAEERGGGPRGEEGSRGERRGTEERGGGPRREEGDRGGEEGRPVRSQRAGTLSKGRYTLKGPVCSQRAGTLSAGTLLKGRYTLKGPVHSRRYALKGPVHSQRAGTLSKGRYTLGRYALKGLVHYQRAGTLLKGQYTLKGPVRSQRAGTLSKGRYTLKGPVHSQRPVCSQRAGTLSAGRYTIKGPVRSQRAGTLSKGRYALKGPVRYQRAGTLSKGRYTLKGPVRYQRAGTLSKGRYTLKGPYAIKGPVHSQRAGTLSKGRYTLKGPVRYQRAGTLSKGRYAIKGPVHSQRAGTLLKGRYALKGPVRSQRAGTLSKGRYTLKGPVRSQRAGTLLKGRYTLKGPVRSQRAGTLSKGRYAIKGPVHSQRAGTLSKGRYTLKGPVRYQRAGDSVPAVAVETCECPWGYRGTSCEACLPGFYRVGGVLFGGNCIQCECNDHANRCNIHGVCEGCSHDTTGPNCDQCLPGFYGDPTEGTANDCQLCPCPLTSNSFSLTCVLEASGQVSCDQCQEGYTGSSCERCASGFHGNPQVVGGACVRCECNGNVDNQEAGNCNTVTGECLRCRGNTDGKHCEVCLPGYFGDAVHNKNCQVCGCHVGGAVYMWAGLDSLSSVCGCDVGGACVAVMWAGLYTCGRGLTLSPQCAAVMWAGLYTCGQGLTLSLSSVCGCDVGGAVYMWAGLDSLSSVCGCDVGGAVYMWAGLDSLSSVCGCDCAAVMWAGLYTCGQGLTLSLSSVCGCDVGGAVYMWAGLDSLSSVCGCDVGGAVYMWAGLDSLSSVCGCDVGGAVYMLAELDSLSLLMCGCDVGGALSGVCDDSTGQCVCRENVTGRTCERCQSGFFGLQSGRGCQSCGCSQSGSVSKSCDEEGRCQCVEGVGGDRCDRCYRGYYGHHANSCTACTCDHTGGNCDPESGECTCPPHTEGLTCSRCETGYWGRDSTGCKPCSCSSAGSLAPQCDLNNGQCPCSEGFSGPSSCTACGCDPAGTDEKFCNDTLRVCDCTHTGECVCKVGVTGRRCEECISGRFSLSSLDSSPQLLMRGGAMRKLVIYTDVVAPRQRSQHATRHQDDRAPLEVL</sequence>
<dbReference type="SMART" id="SM00136">
    <property type="entry name" value="LamNT"/>
    <property type="match status" value="1"/>
</dbReference>
<feature type="disulfide bond" evidence="10">
    <location>
        <begin position="441"/>
        <end position="450"/>
    </location>
</feature>
<dbReference type="PROSITE" id="PS50027">
    <property type="entry name" value="EGF_LAM_2"/>
    <property type="match status" value="12"/>
</dbReference>
<dbReference type="SMART" id="SM00181">
    <property type="entry name" value="EGF"/>
    <property type="match status" value="13"/>
</dbReference>
<feature type="compositionally biased region" description="Basic and acidic residues" evidence="11">
    <location>
        <begin position="875"/>
        <end position="976"/>
    </location>
</feature>
<feature type="disulfide bond" evidence="10">
    <location>
        <begin position="20"/>
        <end position="37"/>
    </location>
</feature>
<feature type="disulfide bond" evidence="10">
    <location>
        <begin position="39"/>
        <end position="48"/>
    </location>
</feature>
<dbReference type="InterPro" id="IPR008211">
    <property type="entry name" value="Laminin_N"/>
</dbReference>
<dbReference type="GO" id="GO:0007411">
    <property type="term" value="P:axon guidance"/>
    <property type="evidence" value="ECO:0007669"/>
    <property type="project" value="TreeGrafter"/>
</dbReference>
<dbReference type="FunFam" id="2.10.25.10:FF:000051">
    <property type="entry name" value="Laminin subunit alpha 4"/>
    <property type="match status" value="1"/>
</dbReference>
<dbReference type="InterPro" id="IPR050440">
    <property type="entry name" value="Laminin/Netrin_ECM"/>
</dbReference>
<feature type="disulfide bond" evidence="10">
    <location>
        <begin position="420"/>
        <end position="432"/>
    </location>
</feature>
<dbReference type="Proteomes" id="UP001219934">
    <property type="component" value="Unassembled WGS sequence"/>
</dbReference>
<dbReference type="EMBL" id="JAPTMU010000024">
    <property type="protein sequence ID" value="KAJ4923846.1"/>
    <property type="molecule type" value="Genomic_DNA"/>
</dbReference>
<dbReference type="PRINTS" id="PR00011">
    <property type="entry name" value="EGFLAMININ"/>
</dbReference>
<feature type="domain" description="Laminin EGF-like" evidence="13">
    <location>
        <begin position="1777"/>
        <end position="1823"/>
    </location>
</feature>
<reference evidence="15" key="1">
    <citation type="submission" date="2022-11" db="EMBL/GenBank/DDBJ databases">
        <title>Chromosome-level genome of Pogonophryne albipinna.</title>
        <authorList>
            <person name="Jo E."/>
        </authorList>
    </citation>
    <scope>NUCLEOTIDE SEQUENCE</scope>
    <source>
        <strain evidence="15">SGF0006</strain>
        <tissue evidence="15">Muscle</tissue>
    </source>
</reference>
<evidence type="ECO:0000256" key="3">
    <source>
        <dbReference type="ARBA" id="ARBA00022530"/>
    </source>
</evidence>
<dbReference type="PROSITE" id="PS01248">
    <property type="entry name" value="EGF_LAM_1"/>
    <property type="match status" value="6"/>
</dbReference>
<feature type="disulfide bond" evidence="10">
    <location>
        <begin position="1728"/>
        <end position="1740"/>
    </location>
</feature>
<evidence type="ECO:0000313" key="15">
    <source>
        <dbReference type="EMBL" id="KAJ4923846.1"/>
    </source>
</evidence>
<dbReference type="PANTHER" id="PTHR10574">
    <property type="entry name" value="NETRIN/LAMININ-RELATED"/>
    <property type="match status" value="1"/>
</dbReference>
<dbReference type="SMART" id="SM00281">
    <property type="entry name" value="LamB"/>
    <property type="match status" value="2"/>
</dbReference>
<dbReference type="InterPro" id="IPR056863">
    <property type="entry name" value="LMN_ATRN_NET-like_EGF"/>
</dbReference>
<dbReference type="SMART" id="SM00180">
    <property type="entry name" value="EGF_Lam"/>
    <property type="match status" value="16"/>
</dbReference>
<feature type="disulfide bond" evidence="10">
    <location>
        <begin position="1439"/>
        <end position="1448"/>
    </location>
</feature>
<feature type="disulfide bond" evidence="10">
    <location>
        <begin position="1842"/>
        <end position="1851"/>
    </location>
</feature>
<feature type="disulfide bond" evidence="10">
    <location>
        <begin position="18"/>
        <end position="30"/>
    </location>
</feature>
<evidence type="ECO:0000256" key="9">
    <source>
        <dbReference type="ARBA" id="ARBA00023292"/>
    </source>
</evidence>
<dbReference type="CDD" id="cd00055">
    <property type="entry name" value="EGF_Lam"/>
    <property type="match status" value="14"/>
</dbReference>
<feature type="disulfide bond" evidence="10">
    <location>
        <begin position="1797"/>
        <end position="1806"/>
    </location>
</feature>
<feature type="domain" description="Laminin IV type A" evidence="14">
    <location>
        <begin position="723"/>
        <end position="917"/>
    </location>
</feature>
<feature type="disulfide bond" evidence="10">
    <location>
        <begin position="660"/>
        <end position="669"/>
    </location>
</feature>
<feature type="domain" description="Laminin EGF-like" evidence="13">
    <location>
        <begin position="18"/>
        <end position="66"/>
    </location>
</feature>
<dbReference type="Pfam" id="PF00052">
    <property type="entry name" value="Laminin_B"/>
    <property type="match status" value="2"/>
</dbReference>
<accession>A0AAD6F731</accession>
<feature type="disulfide bond" evidence="10">
    <location>
        <begin position="1493"/>
        <end position="1502"/>
    </location>
</feature>
<dbReference type="FunFam" id="2.10.25.10:FF:000033">
    <property type="entry name" value="Laminin subunit alpha 2"/>
    <property type="match status" value="1"/>
</dbReference>
<dbReference type="Gene3D" id="2.10.25.10">
    <property type="entry name" value="Laminin"/>
    <property type="match status" value="12"/>
</dbReference>
<organism evidence="15 16">
    <name type="scientific">Pogonophryne albipinna</name>
    <dbReference type="NCBI Taxonomy" id="1090488"/>
    <lineage>
        <taxon>Eukaryota</taxon>
        <taxon>Metazoa</taxon>
        <taxon>Chordata</taxon>
        <taxon>Craniata</taxon>
        <taxon>Vertebrata</taxon>
        <taxon>Euteleostomi</taxon>
        <taxon>Actinopterygii</taxon>
        <taxon>Neopterygii</taxon>
        <taxon>Teleostei</taxon>
        <taxon>Neoteleostei</taxon>
        <taxon>Acanthomorphata</taxon>
        <taxon>Eupercaria</taxon>
        <taxon>Perciformes</taxon>
        <taxon>Notothenioidei</taxon>
        <taxon>Pogonophryne</taxon>
    </lineage>
</organism>
<keyword evidence="3" id="KW-0272">Extracellular matrix</keyword>
<feature type="disulfide bond" evidence="10">
    <location>
        <begin position="67"/>
        <end position="79"/>
    </location>
</feature>
<feature type="domain" description="Laminin EGF-like" evidence="13">
    <location>
        <begin position="1469"/>
        <end position="1521"/>
    </location>
</feature>
<evidence type="ECO:0000256" key="8">
    <source>
        <dbReference type="ARBA" id="ARBA00023180"/>
    </source>
</evidence>
<feature type="domain" description="Laminin EGF-like" evidence="13">
    <location>
        <begin position="1364"/>
        <end position="1412"/>
    </location>
</feature>
<feature type="disulfide bond" evidence="10">
    <location>
        <begin position="161"/>
        <end position="178"/>
    </location>
</feature>
<dbReference type="FunFam" id="2.10.25.10:FF:000082">
    <property type="entry name" value="Laminin subunit alpha 1"/>
    <property type="match status" value="1"/>
</dbReference>
<evidence type="ECO:0000259" key="14">
    <source>
        <dbReference type="PROSITE" id="PS51115"/>
    </source>
</evidence>
<gene>
    <name evidence="15" type="ORF">JOQ06_028101</name>
</gene>
<evidence type="ECO:0000256" key="6">
    <source>
        <dbReference type="ARBA" id="ARBA00022869"/>
    </source>
</evidence>
<dbReference type="Gene3D" id="2.60.120.260">
    <property type="entry name" value="Galactose-binding domain-like"/>
    <property type="match status" value="1"/>
</dbReference>
<feature type="disulfide bond" evidence="10">
    <location>
        <begin position="132"/>
        <end position="141"/>
    </location>
</feature>
<evidence type="ECO:0000256" key="5">
    <source>
        <dbReference type="ARBA" id="ARBA00022737"/>
    </source>
</evidence>
<evidence type="ECO:0000256" key="12">
    <source>
        <dbReference type="SAM" id="SignalP"/>
    </source>
</evidence>
<feature type="disulfide bond" evidence="10">
    <location>
        <begin position="1749"/>
        <end position="1758"/>
    </location>
</feature>
<feature type="domain" description="Laminin EGF-like" evidence="13">
    <location>
        <begin position="1728"/>
        <end position="1776"/>
    </location>
</feature>
<feature type="domain" description="Laminin EGF-like" evidence="13">
    <location>
        <begin position="632"/>
        <end position="684"/>
    </location>
</feature>
<evidence type="ECO:0000313" key="16">
    <source>
        <dbReference type="Proteomes" id="UP001219934"/>
    </source>
</evidence>
<dbReference type="SUPFAM" id="SSF57196">
    <property type="entry name" value="EGF/Laminin"/>
    <property type="match status" value="10"/>
</dbReference>
<dbReference type="GO" id="GO:0009887">
    <property type="term" value="P:animal organ morphogenesis"/>
    <property type="evidence" value="ECO:0007669"/>
    <property type="project" value="TreeGrafter"/>
</dbReference>
<evidence type="ECO:0000256" key="1">
    <source>
        <dbReference type="ARBA" id="ARBA00004302"/>
    </source>
</evidence>
<keyword evidence="8" id="KW-0325">Glycoprotein</keyword>
<dbReference type="InterPro" id="IPR002049">
    <property type="entry name" value="LE_dom"/>
</dbReference>
<feature type="chain" id="PRO_5042277443" description="Laminin, alpha 2" evidence="12">
    <location>
        <begin position="28"/>
        <end position="1999"/>
    </location>
</feature>
<dbReference type="Gene3D" id="2.170.300.10">
    <property type="entry name" value="Tie2 ligand-binding domain superfamily"/>
    <property type="match status" value="3"/>
</dbReference>
<keyword evidence="7 10" id="KW-1015">Disulfide bond</keyword>
<keyword evidence="5" id="KW-0677">Repeat</keyword>
<dbReference type="GO" id="GO:0009888">
    <property type="term" value="P:tissue development"/>
    <property type="evidence" value="ECO:0007669"/>
    <property type="project" value="TreeGrafter"/>
</dbReference>
<dbReference type="InterPro" id="IPR000742">
    <property type="entry name" value="EGF"/>
</dbReference>
<protein>
    <recommendedName>
        <fullName evidence="17">Laminin, alpha 2</fullName>
    </recommendedName>
</protein>
<comment type="subcellular location">
    <subcellularLocation>
        <location evidence="1">Secreted</location>
        <location evidence="1">Extracellular space</location>
        <location evidence="1">Extracellular matrix</location>
        <location evidence="1">Basement membrane</location>
    </subcellularLocation>
</comment>
<feature type="disulfide bond" evidence="10">
    <location>
        <begin position="1730"/>
        <end position="1747"/>
    </location>
</feature>
<dbReference type="FunFam" id="2.10.25.10:FF:000106">
    <property type="entry name" value="Heparan sulfate proteoglycan 2"/>
    <property type="match status" value="1"/>
</dbReference>
<name>A0AAD6F731_9TELE</name>
<feature type="domain" description="Laminin EGF-like" evidence="13">
    <location>
        <begin position="114"/>
        <end position="158"/>
    </location>
</feature>
<evidence type="ECO:0000256" key="10">
    <source>
        <dbReference type="PROSITE-ProRule" id="PRU00460"/>
    </source>
</evidence>
<evidence type="ECO:0008006" key="17">
    <source>
        <dbReference type="Google" id="ProtNLM"/>
    </source>
</evidence>
<keyword evidence="4 12" id="KW-0732">Signal</keyword>
<keyword evidence="9 10" id="KW-0424">Laminin EGF-like domain</keyword>
<feature type="disulfide bond" evidence="10">
    <location>
        <begin position="180"/>
        <end position="189"/>
    </location>
</feature>
<feature type="non-terminal residue" evidence="15">
    <location>
        <position position="1999"/>
    </location>
</feature>
<dbReference type="PANTHER" id="PTHR10574:SF409">
    <property type="entry name" value="LAMININ SUBUNIT ALPHA-1"/>
    <property type="match status" value="1"/>
</dbReference>
<feature type="region of interest" description="Disordered" evidence="11">
    <location>
        <begin position="873"/>
        <end position="991"/>
    </location>
</feature>
<feature type="disulfide bond" evidence="10">
    <location>
        <begin position="1505"/>
        <end position="1519"/>
    </location>
</feature>
<dbReference type="GO" id="GO:0005576">
    <property type="term" value="C:extracellular region"/>
    <property type="evidence" value="ECO:0007669"/>
    <property type="project" value="UniProtKB-ARBA"/>
</dbReference>
<dbReference type="Pfam" id="PF00055">
    <property type="entry name" value="Laminin_N"/>
    <property type="match status" value="1"/>
</dbReference>
<dbReference type="Pfam" id="PF00053">
    <property type="entry name" value="EGF_laminin"/>
    <property type="match status" value="14"/>
</dbReference>
<dbReference type="GO" id="GO:0070831">
    <property type="term" value="P:basement membrane assembly"/>
    <property type="evidence" value="ECO:0007669"/>
    <property type="project" value="TreeGrafter"/>
</dbReference>
<comment type="caution">
    <text evidence="15">The sequence shown here is derived from an EMBL/GenBank/DDBJ whole genome shotgun (WGS) entry which is preliminary data.</text>
</comment>
<feature type="domain" description="Laminin EGF-like" evidence="13">
    <location>
        <begin position="67"/>
        <end position="113"/>
    </location>
</feature>
<dbReference type="GO" id="GO:0043256">
    <property type="term" value="C:laminin complex"/>
    <property type="evidence" value="ECO:0007669"/>
    <property type="project" value="UniProtKB-ARBA"/>
</dbReference>
<keyword evidence="16" id="KW-1185">Reference proteome</keyword>
<feature type="disulfide bond" evidence="10">
    <location>
        <begin position="87"/>
        <end position="96"/>
    </location>
</feature>
<feature type="disulfide bond" evidence="10">
    <location>
        <begin position="422"/>
        <end position="439"/>
    </location>
</feature>
<dbReference type="FunFam" id="2.10.25.10:FF:000011">
    <property type="entry name" value="Cadherin EGF LAG seven-pass G-type receptor"/>
    <property type="match status" value="2"/>
</dbReference>
<feature type="domain" description="Laminin EGF-like" evidence="13">
    <location>
        <begin position="159"/>
        <end position="209"/>
    </location>
</feature>
<dbReference type="GO" id="GO:0016477">
    <property type="term" value="P:cell migration"/>
    <property type="evidence" value="ECO:0007669"/>
    <property type="project" value="TreeGrafter"/>
</dbReference>
<feature type="disulfide bond" evidence="10">
    <location>
        <begin position="632"/>
        <end position="644"/>
    </location>
</feature>
<comment type="caution">
    <text evidence="10">Lacks conserved residue(s) required for the propagation of feature annotation.</text>
</comment>
<evidence type="ECO:0000256" key="4">
    <source>
        <dbReference type="ARBA" id="ARBA00022729"/>
    </source>
</evidence>
<keyword evidence="2" id="KW-0964">Secreted</keyword>
<proteinExistence type="predicted"/>
<feature type="disulfide bond" evidence="10">
    <location>
        <begin position="1382"/>
        <end position="1391"/>
    </location>
</feature>
<evidence type="ECO:0000259" key="13">
    <source>
        <dbReference type="PROSITE" id="PS50027"/>
    </source>
</evidence>
<dbReference type="PROSITE" id="PS51115">
    <property type="entry name" value="LAMININ_IVA"/>
    <property type="match status" value="2"/>
</dbReference>